<dbReference type="PANTHER" id="PTHR43792">
    <property type="entry name" value="GNAT FAMILY, PUTATIVE (AFU_ORTHOLOGUE AFUA_3G00765)-RELATED-RELATED"/>
    <property type="match status" value="1"/>
</dbReference>
<proteinExistence type="inferred from homology"/>
<dbReference type="Pfam" id="PF13302">
    <property type="entry name" value="Acetyltransf_3"/>
    <property type="match status" value="1"/>
</dbReference>
<evidence type="ECO:0000256" key="2">
    <source>
        <dbReference type="ARBA" id="ARBA00023315"/>
    </source>
</evidence>
<keyword evidence="2" id="KW-0012">Acyltransferase</keyword>
<dbReference type="RefSeq" id="WP_347322998.1">
    <property type="nucleotide sequence ID" value="NZ_JBCGUH010000001.1"/>
</dbReference>
<dbReference type="Proteomes" id="UP001597233">
    <property type="component" value="Unassembled WGS sequence"/>
</dbReference>
<organism evidence="5 6">
    <name type="scientific">Paenibacillus wenxiniae</name>
    <dbReference type="NCBI Taxonomy" id="1636843"/>
    <lineage>
        <taxon>Bacteria</taxon>
        <taxon>Bacillati</taxon>
        <taxon>Bacillota</taxon>
        <taxon>Bacilli</taxon>
        <taxon>Bacillales</taxon>
        <taxon>Paenibacillaceae</taxon>
        <taxon>Paenibacillus</taxon>
    </lineage>
</organism>
<dbReference type="InterPro" id="IPR016181">
    <property type="entry name" value="Acyl_CoA_acyltransferase"/>
</dbReference>
<dbReference type="InterPro" id="IPR000182">
    <property type="entry name" value="GNAT_dom"/>
</dbReference>
<dbReference type="PANTHER" id="PTHR43792:SF8">
    <property type="entry name" value="[RIBOSOMAL PROTEIN US5]-ALANINE N-ACETYLTRANSFERASE"/>
    <property type="match status" value="1"/>
</dbReference>
<comment type="similarity">
    <text evidence="3">Belongs to the acetyltransferase family. RimJ subfamily.</text>
</comment>
<accession>A0ABW4RR70</accession>
<protein>
    <submittedName>
        <fullName evidence="5">GNAT family protein</fullName>
    </submittedName>
</protein>
<keyword evidence="6" id="KW-1185">Reference proteome</keyword>
<sequence>MQTEHSDIEISPLRSEHAEQLLHLRLTNKEYMHIYDPIRPDRYWTLDTQRALLEQGEQNFQAGTGYVFGMFKTDTGQLIGRIELSGVARGPFQNASVGYFVDQQHHGHGYATFALRQVTAFAFQEAGLHRIQAGVMPWNQPSQRVLEKARFRKEGLAERYLCINGKWEDHFLYAITAEEWEQA</sequence>
<name>A0ABW4RR70_9BACL</name>
<feature type="domain" description="N-acetyltransferase" evidence="4">
    <location>
        <begin position="8"/>
        <end position="178"/>
    </location>
</feature>
<dbReference type="InterPro" id="IPR051531">
    <property type="entry name" value="N-acetyltransferase"/>
</dbReference>
<evidence type="ECO:0000256" key="1">
    <source>
        <dbReference type="ARBA" id="ARBA00022679"/>
    </source>
</evidence>
<dbReference type="SUPFAM" id="SSF55729">
    <property type="entry name" value="Acyl-CoA N-acyltransferases (Nat)"/>
    <property type="match status" value="1"/>
</dbReference>
<evidence type="ECO:0000313" key="6">
    <source>
        <dbReference type="Proteomes" id="UP001597233"/>
    </source>
</evidence>
<keyword evidence="1" id="KW-0808">Transferase</keyword>
<dbReference type="PROSITE" id="PS51186">
    <property type="entry name" value="GNAT"/>
    <property type="match status" value="1"/>
</dbReference>
<gene>
    <name evidence="5" type="ORF">ACFSC9_22545</name>
</gene>
<evidence type="ECO:0000313" key="5">
    <source>
        <dbReference type="EMBL" id="MFD1888269.1"/>
    </source>
</evidence>
<evidence type="ECO:0000256" key="3">
    <source>
        <dbReference type="ARBA" id="ARBA00038502"/>
    </source>
</evidence>
<dbReference type="EMBL" id="JBHUEH010000032">
    <property type="protein sequence ID" value="MFD1888269.1"/>
    <property type="molecule type" value="Genomic_DNA"/>
</dbReference>
<dbReference type="Gene3D" id="3.40.630.30">
    <property type="match status" value="1"/>
</dbReference>
<reference evidence="6" key="1">
    <citation type="journal article" date="2019" name="Int. J. Syst. Evol. Microbiol.">
        <title>The Global Catalogue of Microorganisms (GCM) 10K type strain sequencing project: providing services to taxonomists for standard genome sequencing and annotation.</title>
        <authorList>
            <consortium name="The Broad Institute Genomics Platform"/>
            <consortium name="The Broad Institute Genome Sequencing Center for Infectious Disease"/>
            <person name="Wu L."/>
            <person name="Ma J."/>
        </authorList>
    </citation>
    <scope>NUCLEOTIDE SEQUENCE [LARGE SCALE GENOMIC DNA]</scope>
    <source>
        <strain evidence="6">CCUG 54950</strain>
    </source>
</reference>
<evidence type="ECO:0000259" key="4">
    <source>
        <dbReference type="PROSITE" id="PS51186"/>
    </source>
</evidence>
<comment type="caution">
    <text evidence="5">The sequence shown here is derived from an EMBL/GenBank/DDBJ whole genome shotgun (WGS) entry which is preliminary data.</text>
</comment>